<evidence type="ECO:0000256" key="1">
    <source>
        <dbReference type="ARBA" id="ARBA00022490"/>
    </source>
</evidence>
<dbReference type="GO" id="GO:0005524">
    <property type="term" value="F:ATP binding"/>
    <property type="evidence" value="ECO:0007669"/>
    <property type="project" value="UniProtKB-UniRule"/>
</dbReference>
<dbReference type="RefSeq" id="WP_003787646.1">
    <property type="nucleotide sequence ID" value="NZ_CP091518.1"/>
</dbReference>
<feature type="domain" description="tRNA(Ile)-lysidine synthase substrate-binding" evidence="9">
    <location>
        <begin position="256"/>
        <end position="315"/>
    </location>
</feature>
<keyword evidence="1 7" id="KW-0963">Cytoplasm</keyword>
<proteinExistence type="inferred from homology"/>
<reference evidence="10 11" key="1">
    <citation type="submission" date="2018-06" db="EMBL/GenBank/DDBJ databases">
        <authorList>
            <consortium name="Pathogen Informatics"/>
            <person name="Doyle S."/>
        </authorList>
    </citation>
    <scope>NUCLEOTIDE SEQUENCE [LARGE SCALE GENOMIC DNA]</scope>
    <source>
        <strain evidence="10 11">NCTC10529</strain>
    </source>
</reference>
<dbReference type="EC" id="6.3.4.19" evidence="7"/>
<feature type="binding site" evidence="7">
    <location>
        <begin position="27"/>
        <end position="32"/>
    </location>
    <ligand>
        <name>ATP</name>
        <dbReference type="ChEBI" id="CHEBI:30616"/>
    </ligand>
</feature>
<dbReference type="PANTHER" id="PTHR43033:SF1">
    <property type="entry name" value="TRNA(ILE)-LYSIDINE SYNTHASE-RELATED"/>
    <property type="match status" value="1"/>
</dbReference>
<dbReference type="GO" id="GO:0006400">
    <property type="term" value="P:tRNA modification"/>
    <property type="evidence" value="ECO:0007669"/>
    <property type="project" value="UniProtKB-UniRule"/>
</dbReference>
<dbReference type="InterPro" id="IPR012094">
    <property type="entry name" value="tRNA_Ile_lys_synt"/>
</dbReference>
<dbReference type="InterPro" id="IPR015262">
    <property type="entry name" value="tRNA_Ile_lys_synt_subst-bd"/>
</dbReference>
<evidence type="ECO:0000256" key="3">
    <source>
        <dbReference type="ARBA" id="ARBA00022694"/>
    </source>
</evidence>
<evidence type="ECO:0000256" key="2">
    <source>
        <dbReference type="ARBA" id="ARBA00022598"/>
    </source>
</evidence>
<accession>A0AAX2J6V8</accession>
<dbReference type="SUPFAM" id="SSF52402">
    <property type="entry name" value="Adenine nucleotide alpha hydrolases-like"/>
    <property type="match status" value="1"/>
</dbReference>
<evidence type="ECO:0000256" key="5">
    <source>
        <dbReference type="ARBA" id="ARBA00022840"/>
    </source>
</evidence>
<dbReference type="CDD" id="cd01992">
    <property type="entry name" value="TilS_N"/>
    <property type="match status" value="1"/>
</dbReference>
<dbReference type="PANTHER" id="PTHR43033">
    <property type="entry name" value="TRNA(ILE)-LYSIDINE SYNTHASE-RELATED"/>
    <property type="match status" value="1"/>
</dbReference>
<dbReference type="InterPro" id="IPR012795">
    <property type="entry name" value="tRNA_Ile_lys_synt_N"/>
</dbReference>
<comment type="similarity">
    <text evidence="7">Belongs to the tRNA(Ile)-lysidine synthase family.</text>
</comment>
<name>A0AAX2J6V8_KINKI</name>
<dbReference type="Pfam" id="PF01171">
    <property type="entry name" value="ATP_bind_3"/>
    <property type="match status" value="1"/>
</dbReference>
<comment type="domain">
    <text evidence="7">The N-terminal region contains the highly conserved SGGXDS motif, predicted to be a P-loop motif involved in ATP binding.</text>
</comment>
<comment type="function">
    <text evidence="7">Ligates lysine onto the cytidine present at position 34 of the AUA codon-specific tRNA(Ile) that contains the anticodon CAU, in an ATP-dependent manner. Cytidine is converted to lysidine, thus changing the amino acid specificity of the tRNA from methionine to isoleucine.</text>
</comment>
<dbReference type="Gene3D" id="1.20.59.20">
    <property type="match status" value="1"/>
</dbReference>
<evidence type="ECO:0000256" key="6">
    <source>
        <dbReference type="ARBA" id="ARBA00048539"/>
    </source>
</evidence>
<comment type="subcellular location">
    <subcellularLocation>
        <location evidence="7">Cytoplasm</location>
    </subcellularLocation>
</comment>
<dbReference type="AlphaFoldDB" id="A0AAX2J6V8"/>
<dbReference type="EMBL" id="LS483426">
    <property type="protein sequence ID" value="SQH25787.1"/>
    <property type="molecule type" value="Genomic_DNA"/>
</dbReference>
<evidence type="ECO:0000313" key="11">
    <source>
        <dbReference type="Proteomes" id="UP000248598"/>
    </source>
</evidence>
<dbReference type="Proteomes" id="UP000248598">
    <property type="component" value="Chromosome 1"/>
</dbReference>
<dbReference type="HAMAP" id="MF_01161">
    <property type="entry name" value="tRNA_Ile_lys_synt"/>
    <property type="match status" value="1"/>
</dbReference>
<keyword evidence="3 7" id="KW-0819">tRNA processing</keyword>
<comment type="catalytic activity">
    <reaction evidence="6 7">
        <text>cytidine(34) in tRNA(Ile2) + L-lysine + ATP = lysidine(34) in tRNA(Ile2) + AMP + diphosphate + H(+)</text>
        <dbReference type="Rhea" id="RHEA:43744"/>
        <dbReference type="Rhea" id="RHEA-COMP:10625"/>
        <dbReference type="Rhea" id="RHEA-COMP:10670"/>
        <dbReference type="ChEBI" id="CHEBI:15378"/>
        <dbReference type="ChEBI" id="CHEBI:30616"/>
        <dbReference type="ChEBI" id="CHEBI:32551"/>
        <dbReference type="ChEBI" id="CHEBI:33019"/>
        <dbReference type="ChEBI" id="CHEBI:82748"/>
        <dbReference type="ChEBI" id="CHEBI:83665"/>
        <dbReference type="ChEBI" id="CHEBI:456215"/>
        <dbReference type="EC" id="6.3.4.19"/>
    </reaction>
</comment>
<gene>
    <name evidence="7 10" type="primary">tilS</name>
    <name evidence="10" type="ORF">NCTC10529_02000</name>
</gene>
<keyword evidence="5 7" id="KW-0067">ATP-binding</keyword>
<dbReference type="InterPro" id="IPR014729">
    <property type="entry name" value="Rossmann-like_a/b/a_fold"/>
</dbReference>
<evidence type="ECO:0000259" key="8">
    <source>
        <dbReference type="Pfam" id="PF01171"/>
    </source>
</evidence>
<dbReference type="Pfam" id="PF09179">
    <property type="entry name" value="TilS"/>
    <property type="match status" value="1"/>
</dbReference>
<organism evidence="10 11">
    <name type="scientific">Kingella kingae</name>
    <dbReference type="NCBI Taxonomy" id="504"/>
    <lineage>
        <taxon>Bacteria</taxon>
        <taxon>Pseudomonadati</taxon>
        <taxon>Pseudomonadota</taxon>
        <taxon>Betaproteobacteria</taxon>
        <taxon>Neisseriales</taxon>
        <taxon>Neisseriaceae</taxon>
        <taxon>Kingella</taxon>
    </lineage>
</organism>
<dbReference type="Gene3D" id="3.40.50.620">
    <property type="entry name" value="HUPs"/>
    <property type="match status" value="1"/>
</dbReference>
<evidence type="ECO:0000256" key="7">
    <source>
        <dbReference type="HAMAP-Rule" id="MF_01161"/>
    </source>
</evidence>
<dbReference type="GO" id="GO:0005737">
    <property type="term" value="C:cytoplasm"/>
    <property type="evidence" value="ECO:0007669"/>
    <property type="project" value="UniProtKB-SubCell"/>
</dbReference>
<protein>
    <recommendedName>
        <fullName evidence="7">tRNA(Ile)-lysidine synthase</fullName>
        <ecNumber evidence="7">6.3.4.19</ecNumber>
    </recommendedName>
    <alternativeName>
        <fullName evidence="7">tRNA(Ile)-2-lysyl-cytidine synthase</fullName>
    </alternativeName>
    <alternativeName>
        <fullName evidence="7">tRNA(Ile)-lysidine synthetase</fullName>
    </alternativeName>
</protein>
<keyword evidence="4 7" id="KW-0547">Nucleotide-binding</keyword>
<dbReference type="GO" id="GO:0032267">
    <property type="term" value="F:tRNA(Ile)-lysidine synthase activity"/>
    <property type="evidence" value="ECO:0007669"/>
    <property type="project" value="UniProtKB-EC"/>
</dbReference>
<dbReference type="NCBIfam" id="TIGR02432">
    <property type="entry name" value="lysidine_TilS_N"/>
    <property type="match status" value="1"/>
</dbReference>
<keyword evidence="2 7" id="KW-0436">Ligase</keyword>
<evidence type="ECO:0000259" key="9">
    <source>
        <dbReference type="Pfam" id="PF09179"/>
    </source>
</evidence>
<dbReference type="SUPFAM" id="SSF82829">
    <property type="entry name" value="MesJ substrate recognition domain-like"/>
    <property type="match status" value="1"/>
</dbReference>
<evidence type="ECO:0000256" key="4">
    <source>
        <dbReference type="ARBA" id="ARBA00022741"/>
    </source>
</evidence>
<evidence type="ECO:0000313" key="10">
    <source>
        <dbReference type="EMBL" id="SQH25787.1"/>
    </source>
</evidence>
<dbReference type="InterPro" id="IPR011063">
    <property type="entry name" value="TilS/TtcA_N"/>
</dbReference>
<sequence>MKHGLSVDLFAAQLPDLRGKHVCVALSGGVDSVVLLHLFAQAQSSLQLTSLSALHIHHGLNAQADQWQAFCADYASSLHIPFTAQSVRIQTNGLGIEAAARQARYQIFAQQNADFIALAHHQNDQIETFWLAALRGGSLRALSAMPKMRDLPRENRAGCLTLLRPLLPFTREQIVQYAQQNQLDFVYDNSNDNPNFLRNWVRLHLLPSIVQKQPAHAQHLLHSIATLQEERALLDEIIAEDWQRIQHNALFSQRLWQTLSPARQHQMLHQFAQRNELGAPSKSSLHQFAQQLRHAQSGEWTLPRGRAVLYRDYLFAIPHDLGASWTWLHRTQTNLPNELRWHNPPEHASSLHYRAATRDDVLHTSIGRKNVFRLLQEKHVPPFARPLWAIACNEAGQCVAVANIRSSSELGDARLQCDELHRFMA</sequence>
<dbReference type="GeneID" id="93263259"/>
<feature type="domain" description="tRNA(Ile)-lysidine/2-thiocytidine synthase N-terminal" evidence="8">
    <location>
        <begin position="22"/>
        <end position="202"/>
    </location>
</feature>